<name>S8DTF1_FOMSC</name>
<evidence type="ECO:0000313" key="2">
    <source>
        <dbReference type="Proteomes" id="UP000015241"/>
    </source>
</evidence>
<accession>S8DTF1</accession>
<dbReference type="AlphaFoldDB" id="S8DTF1"/>
<gene>
    <name evidence="1" type="ORF">FOMPIDRAFT_1055054</name>
</gene>
<dbReference type="HOGENOM" id="CLU_1610791_0_0_1"/>
<organism evidence="1 2">
    <name type="scientific">Fomitopsis schrenkii</name>
    <name type="common">Brown rot fungus</name>
    <dbReference type="NCBI Taxonomy" id="2126942"/>
    <lineage>
        <taxon>Eukaryota</taxon>
        <taxon>Fungi</taxon>
        <taxon>Dikarya</taxon>
        <taxon>Basidiomycota</taxon>
        <taxon>Agaricomycotina</taxon>
        <taxon>Agaricomycetes</taxon>
        <taxon>Polyporales</taxon>
        <taxon>Fomitopsis</taxon>
    </lineage>
</organism>
<dbReference type="InParanoid" id="S8DTF1"/>
<proteinExistence type="predicted"/>
<keyword evidence="2" id="KW-1185">Reference proteome</keyword>
<reference evidence="1 2" key="1">
    <citation type="journal article" date="2012" name="Science">
        <title>The Paleozoic origin of enzymatic lignin decomposition reconstructed from 31 fungal genomes.</title>
        <authorList>
            <person name="Floudas D."/>
            <person name="Binder M."/>
            <person name="Riley R."/>
            <person name="Barry K."/>
            <person name="Blanchette R.A."/>
            <person name="Henrissat B."/>
            <person name="Martinez A.T."/>
            <person name="Otillar R."/>
            <person name="Spatafora J.W."/>
            <person name="Yadav J.S."/>
            <person name="Aerts A."/>
            <person name="Benoit I."/>
            <person name="Boyd A."/>
            <person name="Carlson A."/>
            <person name="Copeland A."/>
            <person name="Coutinho P.M."/>
            <person name="de Vries R.P."/>
            <person name="Ferreira P."/>
            <person name="Findley K."/>
            <person name="Foster B."/>
            <person name="Gaskell J."/>
            <person name="Glotzer D."/>
            <person name="Gorecki P."/>
            <person name="Heitman J."/>
            <person name="Hesse C."/>
            <person name="Hori C."/>
            <person name="Igarashi K."/>
            <person name="Jurgens J.A."/>
            <person name="Kallen N."/>
            <person name="Kersten P."/>
            <person name="Kohler A."/>
            <person name="Kuees U."/>
            <person name="Kumar T.K.A."/>
            <person name="Kuo A."/>
            <person name="LaButti K."/>
            <person name="Larrondo L.F."/>
            <person name="Lindquist E."/>
            <person name="Ling A."/>
            <person name="Lombard V."/>
            <person name="Lucas S."/>
            <person name="Lundell T."/>
            <person name="Martin R."/>
            <person name="McLaughlin D.J."/>
            <person name="Morgenstern I."/>
            <person name="Morin E."/>
            <person name="Murat C."/>
            <person name="Nagy L.G."/>
            <person name="Nolan M."/>
            <person name="Ohm R.A."/>
            <person name="Patyshakuliyeva A."/>
            <person name="Rokas A."/>
            <person name="Ruiz-Duenas F.J."/>
            <person name="Sabat G."/>
            <person name="Salamov A."/>
            <person name="Samejima M."/>
            <person name="Schmutz J."/>
            <person name="Slot J.C."/>
            <person name="St John F."/>
            <person name="Stenlid J."/>
            <person name="Sun H."/>
            <person name="Sun S."/>
            <person name="Syed K."/>
            <person name="Tsang A."/>
            <person name="Wiebenga A."/>
            <person name="Young D."/>
            <person name="Pisabarro A."/>
            <person name="Eastwood D.C."/>
            <person name="Martin F."/>
            <person name="Cullen D."/>
            <person name="Grigoriev I.V."/>
            <person name="Hibbett D.S."/>
        </authorList>
    </citation>
    <scope>NUCLEOTIDE SEQUENCE</scope>
    <source>
        <strain evidence="2">FP-58527</strain>
    </source>
</reference>
<evidence type="ECO:0000313" key="1">
    <source>
        <dbReference type="EMBL" id="EPS94498.1"/>
    </source>
</evidence>
<sequence>MAIKQKRLRRKRVARQTGTARRTRVARALLFSATNHKEVAVNVTLAKAGNRRGGEGGYVVVEQYLRGHSVRNKVVSVRDGKGALHEFTLWWQEPGAEATNRVFATTRLPLNGAVASLVKHTLFKGELLAMKMGKREKYVHLSGGADRLLALKAVKCFIEAVDRYARALILTSFAVVVPQDLRLGVEQ</sequence>
<dbReference type="EMBL" id="KE504231">
    <property type="protein sequence ID" value="EPS94498.1"/>
    <property type="molecule type" value="Genomic_DNA"/>
</dbReference>
<dbReference type="Proteomes" id="UP000015241">
    <property type="component" value="Unassembled WGS sequence"/>
</dbReference>
<protein>
    <submittedName>
        <fullName evidence="1">Uncharacterized protein</fullName>
    </submittedName>
</protein>